<name>A0A1J4MPB0_9CRYT</name>
<dbReference type="VEuPathDB" id="CryptoDB:cand_007840"/>
<evidence type="ECO:0000313" key="2">
    <source>
        <dbReference type="Proteomes" id="UP000186804"/>
    </source>
</evidence>
<reference evidence="1 2" key="1">
    <citation type="submission" date="2016-10" db="EMBL/GenBank/DDBJ databases">
        <title>Reductive evolution of mitochondrial metabolism and differential evolution of invasion-related proteins in Cryptosporidium.</title>
        <authorList>
            <person name="Liu S."/>
            <person name="Roellig D.M."/>
            <person name="Guo Y."/>
            <person name="Li N."/>
            <person name="Frace M.A."/>
            <person name="Tang K."/>
            <person name="Zhang L."/>
            <person name="Feng Y."/>
            <person name="Xiao L."/>
        </authorList>
    </citation>
    <scope>NUCLEOTIDE SEQUENCE [LARGE SCALE GENOMIC DNA]</scope>
    <source>
        <strain evidence="1">30847</strain>
    </source>
</reference>
<gene>
    <name evidence="1" type="ORF">cand_007840</name>
</gene>
<dbReference type="OrthoDB" id="338759at2759"/>
<comment type="caution">
    <text evidence="1">The sequence shown here is derived from an EMBL/GenBank/DDBJ whole genome shotgun (WGS) entry which is preliminary data.</text>
</comment>
<protein>
    <submittedName>
        <fullName evidence="1">Uncharacterized protein</fullName>
    </submittedName>
</protein>
<dbReference type="EMBL" id="LRBS01000069">
    <property type="protein sequence ID" value="OII76038.1"/>
    <property type="molecule type" value="Genomic_DNA"/>
</dbReference>
<sequence length="803" mass="94321">MEKLFNELIQGLRKFQDESNKNIHLYEGENFIFWKTTNINYHTLLSSLPDGYLLITKNPTSKLLEVNELNSNIYNEYISTGDYINKCKRVLSDDCKNLNRLCLCELMRNSISKYYSKVLDTNTIYDISKFKTLESYDNNSTYNNRDFDYLIIEPYLLPIKISYVRNIVSYISFKSYELSLPLVFYVEDDRIPPEATKGKKTIYTILKPNTNSYIKYSIYSIYEYYGILTSLLRKDEIIMNNIDVDNTCNLENRKISINKEPLNNITISEFITNLDCNLNNKEMPNICIACSRYDIYNNSAIYKRCEDNFNVLYDKFSIDKVIRNIPGPFISLFVRWSVNLKDQLYPCIPKPTINNIYDGLFIARVGSAKHSLLPKLFKDIEILEKFIEITSLYSKSKEYSKVNSMSLHLIESKCSSNGNIKLNESEEPTFFLRGESVNYVSSFIKQLLCIWSHSILHGKHKLSEVKQIETEQSNFNSNRKSLLPFSIDRIDMDFTDHLWHYLKRSYCIKDIYDTINLIIEELEESSFSSKITSRLLPFVRDDNETIIGQMTRLVIQISKLQRFDKNENDDKIKVLKNKWKNYKHNWCLNISMIPFIIIQIGIECIINDMKLVIKKADPSIDETQLKWYLDYINTNILNTDSEINNEVAIYEHINENITSRIKRLLCTCELASLCLQIKIPWDILHKIMHTSLEYYKYCSEISSPLFALPIYNKNIIKQYISSRSPNDVDISVNDYFNINFQKINPIDIPVIGNNHKQESLQWFNTYPVNLWNVYSEIELPSSQNQTSNKILTHYSVQIKQKIM</sequence>
<accession>A0A1J4MPB0</accession>
<organism evidence="1 2">
    <name type="scientific">Cryptosporidium andersoni</name>
    <dbReference type="NCBI Taxonomy" id="117008"/>
    <lineage>
        <taxon>Eukaryota</taxon>
        <taxon>Sar</taxon>
        <taxon>Alveolata</taxon>
        <taxon>Apicomplexa</taxon>
        <taxon>Conoidasida</taxon>
        <taxon>Coccidia</taxon>
        <taxon>Eucoccidiorida</taxon>
        <taxon>Eimeriorina</taxon>
        <taxon>Cryptosporidiidae</taxon>
        <taxon>Cryptosporidium</taxon>
    </lineage>
</organism>
<dbReference type="RefSeq" id="XP_067067884.1">
    <property type="nucleotide sequence ID" value="XM_067211024.1"/>
</dbReference>
<dbReference type="Gene3D" id="1.10.287.1880">
    <property type="match status" value="1"/>
</dbReference>
<dbReference type="GeneID" id="92364969"/>
<keyword evidence="2" id="KW-1185">Reference proteome</keyword>
<dbReference type="AlphaFoldDB" id="A0A1J4MPB0"/>
<evidence type="ECO:0000313" key="1">
    <source>
        <dbReference type="EMBL" id="OII76038.1"/>
    </source>
</evidence>
<proteinExistence type="predicted"/>
<dbReference type="Proteomes" id="UP000186804">
    <property type="component" value="Unassembled WGS sequence"/>
</dbReference>